<dbReference type="InterPro" id="IPR034660">
    <property type="entry name" value="DinB/YfiT-like"/>
</dbReference>
<evidence type="ECO:0000259" key="1">
    <source>
        <dbReference type="Pfam" id="PF12867"/>
    </source>
</evidence>
<gene>
    <name evidence="2" type="ORF">Dcar01_02694</name>
</gene>
<accession>A0ABP9W9C2</accession>
<feature type="domain" description="DinB-like" evidence="1">
    <location>
        <begin position="28"/>
        <end position="136"/>
    </location>
</feature>
<dbReference type="InterPro" id="IPR024775">
    <property type="entry name" value="DinB-like"/>
</dbReference>
<proteinExistence type="predicted"/>
<name>A0ABP9W9C2_9DEIO</name>
<evidence type="ECO:0000313" key="2">
    <source>
        <dbReference type="EMBL" id="GAA5513945.1"/>
    </source>
</evidence>
<dbReference type="RefSeq" id="WP_345466040.1">
    <property type="nucleotide sequence ID" value="NZ_BAABRP010000011.1"/>
</dbReference>
<evidence type="ECO:0000313" key="3">
    <source>
        <dbReference type="Proteomes" id="UP001401887"/>
    </source>
</evidence>
<comment type="caution">
    <text evidence="2">The sequence shown here is derived from an EMBL/GenBank/DDBJ whole genome shotgun (WGS) entry which is preliminary data.</text>
</comment>
<sequence length="147" mass="16327">MSEQENAVTHVLARQMHTVYLEEDWFKGLLLRVEGVPAEHASRPNPGGTSSAAGQIGHVLYWLRLARRGLAGEAMDGDQDASFTHMQVNDEEWDALKAELESEMSSFQQDIGRMDGWNQKKLNIVLNQLTHAAYHAGSVVQILKATA</sequence>
<dbReference type="Gene3D" id="1.20.120.450">
    <property type="entry name" value="dinb family like domain"/>
    <property type="match status" value="1"/>
</dbReference>
<dbReference type="Proteomes" id="UP001401887">
    <property type="component" value="Unassembled WGS sequence"/>
</dbReference>
<dbReference type="EMBL" id="BAABRP010000011">
    <property type="protein sequence ID" value="GAA5513945.1"/>
    <property type="molecule type" value="Genomic_DNA"/>
</dbReference>
<dbReference type="SUPFAM" id="SSF109854">
    <property type="entry name" value="DinB/YfiT-like putative metalloenzymes"/>
    <property type="match status" value="1"/>
</dbReference>
<reference evidence="2 3" key="1">
    <citation type="submission" date="2024-02" db="EMBL/GenBank/DDBJ databases">
        <title>Deinococcus carri NBRC 110142.</title>
        <authorList>
            <person name="Ichikawa N."/>
            <person name="Katano-Makiyama Y."/>
            <person name="Hidaka K."/>
        </authorList>
    </citation>
    <scope>NUCLEOTIDE SEQUENCE [LARGE SCALE GENOMIC DNA]</scope>
    <source>
        <strain evidence="2 3">NBRC 110142</strain>
    </source>
</reference>
<keyword evidence="3" id="KW-1185">Reference proteome</keyword>
<organism evidence="2 3">
    <name type="scientific">Deinococcus carri</name>
    <dbReference type="NCBI Taxonomy" id="1211323"/>
    <lineage>
        <taxon>Bacteria</taxon>
        <taxon>Thermotogati</taxon>
        <taxon>Deinococcota</taxon>
        <taxon>Deinococci</taxon>
        <taxon>Deinococcales</taxon>
        <taxon>Deinococcaceae</taxon>
        <taxon>Deinococcus</taxon>
    </lineage>
</organism>
<protein>
    <recommendedName>
        <fullName evidence="1">DinB-like domain-containing protein</fullName>
    </recommendedName>
</protein>
<dbReference type="Pfam" id="PF12867">
    <property type="entry name" value="DinB_2"/>
    <property type="match status" value="1"/>
</dbReference>